<dbReference type="InterPro" id="IPR009057">
    <property type="entry name" value="Homeodomain-like_sf"/>
</dbReference>
<evidence type="ECO:0000256" key="1">
    <source>
        <dbReference type="ARBA" id="ARBA00023125"/>
    </source>
</evidence>
<dbReference type="SUPFAM" id="SSF46689">
    <property type="entry name" value="Homeodomain-like"/>
    <property type="match status" value="1"/>
</dbReference>
<organism evidence="4 5">
    <name type="scientific">Mesorhizobium qingshengii</name>
    <dbReference type="NCBI Taxonomy" id="1165689"/>
    <lineage>
        <taxon>Bacteria</taxon>
        <taxon>Pseudomonadati</taxon>
        <taxon>Pseudomonadota</taxon>
        <taxon>Alphaproteobacteria</taxon>
        <taxon>Hyphomicrobiales</taxon>
        <taxon>Phyllobacteriaceae</taxon>
        <taxon>Mesorhizobium</taxon>
    </lineage>
</organism>
<dbReference type="PROSITE" id="PS50977">
    <property type="entry name" value="HTH_TETR_2"/>
    <property type="match status" value="1"/>
</dbReference>
<dbReference type="GO" id="GO:0003677">
    <property type="term" value="F:DNA binding"/>
    <property type="evidence" value="ECO:0007669"/>
    <property type="project" value="UniProtKB-UniRule"/>
</dbReference>
<dbReference type="Proteomes" id="UP000198588">
    <property type="component" value="Unassembled WGS sequence"/>
</dbReference>
<dbReference type="InterPro" id="IPR050624">
    <property type="entry name" value="HTH-type_Tx_Regulator"/>
</dbReference>
<dbReference type="Gene3D" id="1.10.10.60">
    <property type="entry name" value="Homeodomain-like"/>
    <property type="match status" value="1"/>
</dbReference>
<sequence>MTDRNAPNASPAGISSGRSQAASAGAHLALGDRYVAALNAQIKGAGGEGKSARTRAKLKRAAFDCLTESDLASLTIGSVTGKAKVAAGTFYLHFDSIRDLVLEVFSEFAAVDIAPAIPEGDEFVDLFSQMKATFIEIVGAFRRRRMFFRSLFQMKRQDAEANAVWLRLTAQWAEILSAIARDHAKQPVPSAFDRFIGHATSAFADEIMTRIYVDEIFGAAFPDDPRNDEHVAELLAFTRHRMLFGSDPDPKLLTANSPLNGFSYPAKRS</sequence>
<evidence type="ECO:0000313" key="4">
    <source>
        <dbReference type="EMBL" id="SDA92561.1"/>
    </source>
</evidence>
<dbReference type="PANTHER" id="PTHR43479:SF11">
    <property type="entry name" value="ACREF_ENVCD OPERON REPRESSOR-RELATED"/>
    <property type="match status" value="1"/>
</dbReference>
<proteinExistence type="predicted"/>
<evidence type="ECO:0000256" key="2">
    <source>
        <dbReference type="PROSITE-ProRule" id="PRU00335"/>
    </source>
</evidence>
<evidence type="ECO:0000259" key="3">
    <source>
        <dbReference type="PROSITE" id="PS50977"/>
    </source>
</evidence>
<evidence type="ECO:0000313" key="5">
    <source>
        <dbReference type="Proteomes" id="UP000198588"/>
    </source>
</evidence>
<name>A0A1G5ZCH0_9HYPH</name>
<dbReference type="STRING" id="1165689.SAMN02927914_04757"/>
<feature type="DNA-binding region" description="H-T-H motif" evidence="2">
    <location>
        <begin position="75"/>
        <end position="94"/>
    </location>
</feature>
<reference evidence="4 5" key="1">
    <citation type="submission" date="2016-10" db="EMBL/GenBank/DDBJ databases">
        <authorList>
            <person name="de Groot N.N."/>
        </authorList>
    </citation>
    <scope>NUCLEOTIDE SEQUENCE [LARGE SCALE GENOMIC DNA]</scope>
    <source>
        <strain evidence="4 5">CGMCC 1.12097</strain>
    </source>
</reference>
<dbReference type="Gene3D" id="1.10.357.10">
    <property type="entry name" value="Tetracycline Repressor, domain 2"/>
    <property type="match status" value="1"/>
</dbReference>
<dbReference type="Pfam" id="PF00440">
    <property type="entry name" value="TetR_N"/>
    <property type="match status" value="1"/>
</dbReference>
<dbReference type="InterPro" id="IPR001647">
    <property type="entry name" value="HTH_TetR"/>
</dbReference>
<accession>A0A1G5ZCH0</accession>
<dbReference type="EMBL" id="FMXM01000017">
    <property type="protein sequence ID" value="SDA92561.1"/>
    <property type="molecule type" value="Genomic_DNA"/>
</dbReference>
<dbReference type="PANTHER" id="PTHR43479">
    <property type="entry name" value="ACREF/ENVCD OPERON REPRESSOR-RELATED"/>
    <property type="match status" value="1"/>
</dbReference>
<keyword evidence="1 2" id="KW-0238">DNA-binding</keyword>
<gene>
    <name evidence="4" type="ORF">SAMN02927914_04757</name>
</gene>
<protein>
    <submittedName>
        <fullName evidence="4">Transcriptional regulator, TetR family</fullName>
    </submittedName>
</protein>
<dbReference type="AlphaFoldDB" id="A0A1G5ZCH0"/>
<feature type="domain" description="HTH tetR-type" evidence="3">
    <location>
        <begin position="52"/>
        <end position="112"/>
    </location>
</feature>